<feature type="binding site" evidence="7 8">
    <location>
        <position position="131"/>
    </location>
    <ligand>
        <name>S-adenosyl-L-methionine</name>
        <dbReference type="ChEBI" id="CHEBI:59789"/>
    </ligand>
</feature>
<gene>
    <name evidence="7" type="primary">rsmA</name>
    <name evidence="7" type="synonym">ksgA</name>
    <name evidence="10" type="ORF">AVDCRST_MAG73-432</name>
</gene>
<dbReference type="HAMAP" id="MF_00607">
    <property type="entry name" value="16SrRNA_methyltr_A"/>
    <property type="match status" value="1"/>
</dbReference>
<dbReference type="Pfam" id="PF00398">
    <property type="entry name" value="RrnaAD"/>
    <property type="match status" value="1"/>
</dbReference>
<evidence type="ECO:0000259" key="9">
    <source>
        <dbReference type="SMART" id="SM00650"/>
    </source>
</evidence>
<keyword evidence="5 7" id="KW-0949">S-adenosyl-L-methionine</keyword>
<evidence type="ECO:0000256" key="2">
    <source>
        <dbReference type="ARBA" id="ARBA00022552"/>
    </source>
</evidence>
<feature type="binding site" evidence="7 8">
    <location>
        <position position="64"/>
    </location>
    <ligand>
        <name>S-adenosyl-L-methionine</name>
        <dbReference type="ChEBI" id="CHEBI:59789"/>
    </ligand>
</feature>
<comment type="catalytic activity">
    <reaction evidence="7">
        <text>adenosine(1518)/adenosine(1519) in 16S rRNA + 4 S-adenosyl-L-methionine = N(6)-dimethyladenosine(1518)/N(6)-dimethyladenosine(1519) in 16S rRNA + 4 S-adenosyl-L-homocysteine + 4 H(+)</text>
        <dbReference type="Rhea" id="RHEA:19609"/>
        <dbReference type="Rhea" id="RHEA-COMP:10232"/>
        <dbReference type="Rhea" id="RHEA-COMP:10233"/>
        <dbReference type="ChEBI" id="CHEBI:15378"/>
        <dbReference type="ChEBI" id="CHEBI:57856"/>
        <dbReference type="ChEBI" id="CHEBI:59789"/>
        <dbReference type="ChEBI" id="CHEBI:74411"/>
        <dbReference type="ChEBI" id="CHEBI:74493"/>
        <dbReference type="EC" id="2.1.1.182"/>
    </reaction>
</comment>
<evidence type="ECO:0000256" key="6">
    <source>
        <dbReference type="ARBA" id="ARBA00022884"/>
    </source>
</evidence>
<dbReference type="EC" id="2.1.1.182" evidence="7"/>
<evidence type="ECO:0000313" key="10">
    <source>
        <dbReference type="EMBL" id="CAA9525081.1"/>
    </source>
</evidence>
<keyword evidence="2 7" id="KW-0698">rRNA processing</keyword>
<dbReference type="GO" id="GO:0003723">
    <property type="term" value="F:RNA binding"/>
    <property type="evidence" value="ECO:0007669"/>
    <property type="project" value="UniProtKB-UniRule"/>
</dbReference>
<dbReference type="EMBL" id="CADCWE010000027">
    <property type="protein sequence ID" value="CAA9525081.1"/>
    <property type="molecule type" value="Genomic_DNA"/>
</dbReference>
<accession>A0A6J4TJF4</accession>
<dbReference type="InterPro" id="IPR023165">
    <property type="entry name" value="rRNA_Ade_diMease-like_C"/>
</dbReference>
<dbReference type="InterPro" id="IPR011530">
    <property type="entry name" value="rRNA_adenine_dimethylase"/>
</dbReference>
<dbReference type="InterPro" id="IPR020598">
    <property type="entry name" value="rRNA_Ade_methylase_Trfase_N"/>
</dbReference>
<name>A0A6J4TJF4_9BACT</name>
<dbReference type="InterPro" id="IPR020596">
    <property type="entry name" value="rRNA_Ade_Mease_Trfase_CS"/>
</dbReference>
<evidence type="ECO:0000256" key="5">
    <source>
        <dbReference type="ARBA" id="ARBA00022691"/>
    </source>
</evidence>
<dbReference type="NCBIfam" id="TIGR00755">
    <property type="entry name" value="ksgA"/>
    <property type="match status" value="1"/>
</dbReference>
<dbReference type="Gene3D" id="3.40.50.150">
    <property type="entry name" value="Vaccinia Virus protein VP39"/>
    <property type="match status" value="1"/>
</dbReference>
<organism evidence="10">
    <name type="scientific">uncultured Thermomicrobiales bacterium</name>
    <dbReference type="NCBI Taxonomy" id="1645740"/>
    <lineage>
        <taxon>Bacteria</taxon>
        <taxon>Pseudomonadati</taxon>
        <taxon>Thermomicrobiota</taxon>
        <taxon>Thermomicrobia</taxon>
        <taxon>Thermomicrobiales</taxon>
        <taxon>environmental samples</taxon>
    </lineage>
</organism>
<keyword evidence="1 7" id="KW-0963">Cytoplasm</keyword>
<evidence type="ECO:0000256" key="4">
    <source>
        <dbReference type="ARBA" id="ARBA00022679"/>
    </source>
</evidence>
<feature type="domain" description="Ribosomal RNA adenine methylase transferase N-terminal" evidence="9">
    <location>
        <begin position="44"/>
        <end position="214"/>
    </location>
</feature>
<dbReference type="PROSITE" id="PS01131">
    <property type="entry name" value="RRNA_A_DIMETH"/>
    <property type="match status" value="1"/>
</dbReference>
<sequence>MSAPPPPLPSPLPSSRRDWAALLAQLGVRPSKGLGQNFLYERGIVQRMVRSLGIGPDDLVLEIGPGLGILTDELLLRAGEVTAIELDGRLAAHLEQAFAGRPSFRLVRGDALKIATDAVIPPGRPFVVVANLPYAVASAVLRHLLEQPHRPRRMGLMMQKEVVERICAVPPNLSVLAVATQFYARPRPAFDVAPTVFIPPPTVESAVVILDVLPEPPLPNGLHPRFFRVVNAGFRQKRKQVANSLAAELDLPKDDIVAWLTGQGIDPMRRAQTLTVEEWVRLTLAAPVGVTS</sequence>
<dbReference type="GO" id="GO:0005829">
    <property type="term" value="C:cytosol"/>
    <property type="evidence" value="ECO:0007669"/>
    <property type="project" value="TreeGrafter"/>
</dbReference>
<evidence type="ECO:0000256" key="7">
    <source>
        <dbReference type="HAMAP-Rule" id="MF_00607"/>
    </source>
</evidence>
<dbReference type="InterPro" id="IPR029063">
    <property type="entry name" value="SAM-dependent_MTases_sf"/>
</dbReference>
<dbReference type="Gene3D" id="1.10.8.100">
    <property type="entry name" value="Ribosomal RNA adenine dimethylase-like, domain 2"/>
    <property type="match status" value="1"/>
</dbReference>
<comment type="subcellular location">
    <subcellularLocation>
        <location evidence="7">Cytoplasm</location>
    </subcellularLocation>
</comment>
<feature type="binding site" evidence="7 8">
    <location>
        <position position="85"/>
    </location>
    <ligand>
        <name>S-adenosyl-L-methionine</name>
        <dbReference type="ChEBI" id="CHEBI:59789"/>
    </ligand>
</feature>
<dbReference type="SUPFAM" id="SSF53335">
    <property type="entry name" value="S-adenosyl-L-methionine-dependent methyltransferases"/>
    <property type="match status" value="1"/>
</dbReference>
<dbReference type="SMART" id="SM00650">
    <property type="entry name" value="rADc"/>
    <property type="match status" value="1"/>
</dbReference>
<evidence type="ECO:0000256" key="1">
    <source>
        <dbReference type="ARBA" id="ARBA00022490"/>
    </source>
</evidence>
<feature type="binding site" evidence="7 8">
    <location>
        <position position="37"/>
    </location>
    <ligand>
        <name>S-adenosyl-L-methionine</name>
        <dbReference type="ChEBI" id="CHEBI:59789"/>
    </ligand>
</feature>
<dbReference type="GO" id="GO:0052908">
    <property type="term" value="F:16S rRNA (adenine(1518)-N(6)/adenine(1519)-N(6))-dimethyltransferase activity"/>
    <property type="evidence" value="ECO:0007669"/>
    <property type="project" value="UniProtKB-EC"/>
</dbReference>
<keyword evidence="3 7" id="KW-0489">Methyltransferase</keyword>
<feature type="binding site" evidence="7 8">
    <location>
        <position position="110"/>
    </location>
    <ligand>
        <name>S-adenosyl-L-methionine</name>
        <dbReference type="ChEBI" id="CHEBI:59789"/>
    </ligand>
</feature>
<dbReference type="PANTHER" id="PTHR11727:SF7">
    <property type="entry name" value="DIMETHYLADENOSINE TRANSFERASE-RELATED"/>
    <property type="match status" value="1"/>
</dbReference>
<keyword evidence="6 7" id="KW-0694">RNA-binding</keyword>
<dbReference type="PROSITE" id="PS51689">
    <property type="entry name" value="SAM_RNA_A_N6_MT"/>
    <property type="match status" value="1"/>
</dbReference>
<comment type="similarity">
    <text evidence="7">Belongs to the class I-like SAM-binding methyltransferase superfamily. rRNA adenine N(6)-methyltransferase family. RsmA subfamily.</text>
</comment>
<reference evidence="10" key="1">
    <citation type="submission" date="2020-02" db="EMBL/GenBank/DDBJ databases">
        <authorList>
            <person name="Meier V. D."/>
        </authorList>
    </citation>
    <scope>NUCLEOTIDE SEQUENCE</scope>
    <source>
        <strain evidence="10">AVDCRST_MAG73</strain>
    </source>
</reference>
<evidence type="ECO:0000256" key="8">
    <source>
        <dbReference type="PROSITE-ProRule" id="PRU01026"/>
    </source>
</evidence>
<proteinExistence type="inferred from homology"/>
<feature type="binding site" evidence="7 8">
    <location>
        <position position="39"/>
    </location>
    <ligand>
        <name>S-adenosyl-L-methionine</name>
        <dbReference type="ChEBI" id="CHEBI:59789"/>
    </ligand>
</feature>
<dbReference type="InterPro" id="IPR001737">
    <property type="entry name" value="KsgA/Erm"/>
</dbReference>
<dbReference type="AlphaFoldDB" id="A0A6J4TJF4"/>
<keyword evidence="4 7" id="KW-0808">Transferase</keyword>
<protein>
    <recommendedName>
        <fullName evidence="7">Ribosomal RNA small subunit methyltransferase A</fullName>
        <ecNumber evidence="7">2.1.1.182</ecNumber>
    </recommendedName>
    <alternativeName>
        <fullName evidence="7">16S rRNA (adenine(1518)-N(6)/adenine(1519)-N(6))-dimethyltransferase</fullName>
    </alternativeName>
    <alternativeName>
        <fullName evidence="7">16S rRNA dimethyladenosine transferase</fullName>
    </alternativeName>
    <alternativeName>
        <fullName evidence="7">16S rRNA dimethylase</fullName>
    </alternativeName>
    <alternativeName>
        <fullName evidence="7">S-adenosylmethionine-6-N', N'-adenosyl(rRNA) dimethyltransferase</fullName>
    </alternativeName>
</protein>
<dbReference type="CDD" id="cd02440">
    <property type="entry name" value="AdoMet_MTases"/>
    <property type="match status" value="1"/>
</dbReference>
<evidence type="ECO:0000256" key="3">
    <source>
        <dbReference type="ARBA" id="ARBA00022603"/>
    </source>
</evidence>
<dbReference type="PANTHER" id="PTHR11727">
    <property type="entry name" value="DIMETHYLADENOSINE TRANSFERASE"/>
    <property type="match status" value="1"/>
</dbReference>
<comment type="function">
    <text evidence="7">Specifically dimethylates two adjacent adenosines (A1518 and A1519) in the loop of a conserved hairpin near the 3'-end of 16S rRNA in the 30S particle. May play a critical role in biogenesis of 30S subunits.</text>
</comment>